<feature type="active site" description="Proton donor/acceptor" evidence="7">
    <location>
        <position position="358"/>
    </location>
</feature>
<evidence type="ECO:0000256" key="1">
    <source>
        <dbReference type="ARBA" id="ARBA00004752"/>
    </source>
</evidence>
<evidence type="ECO:0000313" key="11">
    <source>
        <dbReference type="Proteomes" id="UP000068250"/>
    </source>
</evidence>
<keyword evidence="6 7" id="KW-0961">Cell wall biogenesis/degradation</keyword>
<dbReference type="InterPro" id="IPR005490">
    <property type="entry name" value="LD_TPept_cat_dom"/>
</dbReference>
<evidence type="ECO:0000313" key="12">
    <source>
        <dbReference type="Proteomes" id="UP000657200"/>
    </source>
</evidence>
<dbReference type="GO" id="GO:0009252">
    <property type="term" value="P:peptidoglycan biosynthetic process"/>
    <property type="evidence" value="ECO:0007669"/>
    <property type="project" value="UniProtKB-UniPathway"/>
</dbReference>
<name>A0A0U5F3B9_9PROT</name>
<evidence type="ECO:0000313" key="10">
    <source>
        <dbReference type="EMBL" id="NHO39288.1"/>
    </source>
</evidence>
<accession>A0A0U5F3B9</accession>
<dbReference type="Pfam" id="PF03734">
    <property type="entry name" value="YkuD"/>
    <property type="match status" value="1"/>
</dbReference>
<dbReference type="GO" id="GO:0004180">
    <property type="term" value="F:carboxypeptidase activity"/>
    <property type="evidence" value="ECO:0007669"/>
    <property type="project" value="UniProtKB-ARBA"/>
</dbReference>
<evidence type="ECO:0000313" key="9">
    <source>
        <dbReference type="EMBL" id="CEF54279.1"/>
    </source>
</evidence>
<dbReference type="Gene3D" id="2.40.440.10">
    <property type="entry name" value="L,D-transpeptidase catalytic domain-like"/>
    <property type="match status" value="1"/>
</dbReference>
<dbReference type="PANTHER" id="PTHR41533:SF2">
    <property type="entry name" value="BLR7131 PROTEIN"/>
    <property type="match status" value="1"/>
</dbReference>
<proteinExistence type="inferred from homology"/>
<reference evidence="11" key="2">
    <citation type="submission" date="2014-09" db="EMBL/GenBank/DDBJ databases">
        <authorList>
            <person name="Illeghems K.G."/>
        </authorList>
    </citation>
    <scope>NUCLEOTIDE SEQUENCE [LARGE SCALE GENOMIC DNA]</scope>
    <source>
        <strain evidence="11">LMG 23848T</strain>
    </source>
</reference>
<evidence type="ECO:0000256" key="3">
    <source>
        <dbReference type="ARBA" id="ARBA00022679"/>
    </source>
</evidence>
<evidence type="ECO:0000256" key="4">
    <source>
        <dbReference type="ARBA" id="ARBA00022960"/>
    </source>
</evidence>
<feature type="domain" description="L,D-TPase catalytic" evidence="8">
    <location>
        <begin position="245"/>
        <end position="398"/>
    </location>
</feature>
<dbReference type="Pfam" id="PF20142">
    <property type="entry name" value="Scaffold"/>
    <property type="match status" value="1"/>
</dbReference>
<keyword evidence="4 7" id="KW-0133">Cell shape</keyword>
<dbReference type="GO" id="GO:0016740">
    <property type="term" value="F:transferase activity"/>
    <property type="evidence" value="ECO:0007669"/>
    <property type="project" value="UniProtKB-KW"/>
</dbReference>
<sequence>MSTSWWQNKAYCDGSSTIRTVERTMGQWVATARYCALVAMAGLSACTTISDRASTEIGHALNAPSALTVEGDTLNIGLLRRFYGRHDFEPVWDNHPAQAQAILKAIAHAGDQGLDPALFHADLLRDDSNLTPLERELLLSDAALSYADALAHGAVPPERRADNQALTPAAVDVAAKVRQSLDTPDPAAMIEGLAPTTPTYHILRQALRSCRSVGPTERRKVLDCQRRIEVNLERQRWLPRVMPADRIVVNVADERLVAYRDDQPVLATRVIVGQDATRNQSPEFQAVIAASLFNPPWVVPKDIVAREMLPRISRDPTYLARNRMIMLPNGEIEQMAGPEAGLGLLMFDMPNRFDVYLHDTPDRSLFNRANRRISHGCIRVQKSRELAALLLKEPLTAIDQDIATGQTTRHDLPMGVSVFVVYQTVFVDENGVLRYAPDFYNRDPALWEQLHRPPRRPHASHSASRPV</sequence>
<organism evidence="9 11">
    <name type="scientific">Acetobacter ghanensis</name>
    <dbReference type="NCBI Taxonomy" id="431306"/>
    <lineage>
        <taxon>Bacteria</taxon>
        <taxon>Pseudomonadati</taxon>
        <taxon>Pseudomonadota</taxon>
        <taxon>Alphaproteobacteria</taxon>
        <taxon>Acetobacterales</taxon>
        <taxon>Acetobacteraceae</taxon>
        <taxon>Acetobacter</taxon>
    </lineage>
</organism>
<dbReference type="UniPathway" id="UPA00219"/>
<protein>
    <submittedName>
        <fullName evidence="10">L,D-transpeptidase family protein</fullName>
    </submittedName>
</protein>
<dbReference type="EMBL" id="WOTE01000003">
    <property type="protein sequence ID" value="NHO39288.1"/>
    <property type="molecule type" value="Genomic_DNA"/>
</dbReference>
<keyword evidence="5 7" id="KW-0573">Peptidoglycan synthesis</keyword>
<evidence type="ECO:0000259" key="8">
    <source>
        <dbReference type="PROSITE" id="PS52029"/>
    </source>
</evidence>
<evidence type="ECO:0000256" key="2">
    <source>
        <dbReference type="ARBA" id="ARBA00005992"/>
    </source>
</evidence>
<dbReference type="GO" id="GO:0008360">
    <property type="term" value="P:regulation of cell shape"/>
    <property type="evidence" value="ECO:0007669"/>
    <property type="project" value="UniProtKB-UniRule"/>
</dbReference>
<dbReference type="GO" id="GO:0071555">
    <property type="term" value="P:cell wall organization"/>
    <property type="evidence" value="ECO:0007669"/>
    <property type="project" value="UniProtKB-UniRule"/>
</dbReference>
<dbReference type="PANTHER" id="PTHR41533">
    <property type="entry name" value="L,D-TRANSPEPTIDASE HI_1667-RELATED"/>
    <property type="match status" value="1"/>
</dbReference>
<reference evidence="10 12" key="3">
    <citation type="journal article" date="2020" name="Int. J. Syst. Evol. Microbiol.">
        <title>Novel acetic acid bacteria from cider fermentations: Acetobacter conturbans sp. nov. and Acetobacter fallax sp. nov.</title>
        <authorList>
            <person name="Sombolestani A.S."/>
            <person name="Cleenwerck I."/>
            <person name="Cnockaert M."/>
            <person name="Borremans W."/>
            <person name="Wieme A.D."/>
            <person name="De Vuyst L."/>
            <person name="Vandamme P."/>
        </authorList>
    </citation>
    <scope>NUCLEOTIDE SEQUENCE [LARGE SCALE GENOMIC DNA]</scope>
    <source>
        <strain evidence="10 12">LMG 23848</strain>
    </source>
</reference>
<comment type="pathway">
    <text evidence="1 7">Cell wall biogenesis; peptidoglycan biosynthesis.</text>
</comment>
<keyword evidence="12" id="KW-1185">Reference proteome</keyword>
<feature type="active site" description="Nucleophile" evidence="7">
    <location>
        <position position="377"/>
    </location>
</feature>
<dbReference type="SUPFAM" id="SSF141523">
    <property type="entry name" value="L,D-transpeptidase catalytic domain-like"/>
    <property type="match status" value="1"/>
</dbReference>
<dbReference type="OrthoDB" id="9778545at2"/>
<evidence type="ECO:0000256" key="6">
    <source>
        <dbReference type="ARBA" id="ARBA00023316"/>
    </source>
</evidence>
<dbReference type="Proteomes" id="UP000657200">
    <property type="component" value="Unassembled WGS sequence"/>
</dbReference>
<evidence type="ECO:0000256" key="5">
    <source>
        <dbReference type="ARBA" id="ARBA00022984"/>
    </source>
</evidence>
<dbReference type="InterPro" id="IPR052905">
    <property type="entry name" value="LD-transpeptidase_YkuD-like"/>
</dbReference>
<dbReference type="PATRIC" id="fig|431306.5.peg.671"/>
<evidence type="ECO:0000256" key="7">
    <source>
        <dbReference type="PROSITE-ProRule" id="PRU01373"/>
    </source>
</evidence>
<keyword evidence="3" id="KW-0808">Transferase</keyword>
<dbReference type="STRING" id="431306.AGA_689"/>
<dbReference type="EMBL" id="LN609302">
    <property type="protein sequence ID" value="CEF54279.1"/>
    <property type="molecule type" value="Genomic_DNA"/>
</dbReference>
<dbReference type="AlphaFoldDB" id="A0A0U5F3B9"/>
<dbReference type="CDD" id="cd16913">
    <property type="entry name" value="YkuD_like"/>
    <property type="match status" value="1"/>
</dbReference>
<dbReference type="InterPro" id="IPR038063">
    <property type="entry name" value="Transpep_catalytic_dom"/>
</dbReference>
<dbReference type="RefSeq" id="WP_083503526.1">
    <property type="nucleotide sequence ID" value="NZ_WOTE01000003.1"/>
</dbReference>
<comment type="similarity">
    <text evidence="2">Belongs to the YkuD family.</text>
</comment>
<dbReference type="Proteomes" id="UP000068250">
    <property type="component" value="Chromosome I"/>
</dbReference>
<dbReference type="InterPro" id="IPR045380">
    <property type="entry name" value="LD_TPept_scaffold_dom"/>
</dbReference>
<dbReference type="PROSITE" id="PS52029">
    <property type="entry name" value="LD_TPASE"/>
    <property type="match status" value="1"/>
</dbReference>
<reference evidence="9" key="1">
    <citation type="submission" date="2014-09" db="EMBL/GenBank/DDBJ databases">
        <authorList>
            <person name="Magalhaes I.L.F."/>
            <person name="Oliveira U."/>
            <person name="Santos F.R."/>
            <person name="Vidigal T.H.D.A."/>
            <person name="Brescovit A.D."/>
            <person name="Santos A.J."/>
        </authorList>
    </citation>
    <scope>NUCLEOTIDE SEQUENCE</scope>
    <source>
        <strain evidence="9">LMG 23848T</strain>
    </source>
</reference>
<gene>
    <name evidence="9" type="ORF">AGA_689</name>
    <name evidence="10" type="ORF">GOB80_06225</name>
</gene>